<dbReference type="Proteomes" id="UP000483802">
    <property type="component" value="Unassembled WGS sequence"/>
</dbReference>
<dbReference type="RefSeq" id="WP_157167469.1">
    <property type="nucleotide sequence ID" value="NZ_WPNZ01000014.1"/>
</dbReference>
<name>A0A6L6X2L3_9ACTN</name>
<reference evidence="1 2" key="1">
    <citation type="submission" date="2019-11" db="EMBL/GenBank/DDBJ databases">
        <title>Streptomyces typhae sp. nov., a novel endophytic actinomycete isolated from the root of cattail pollen (Typha angustifolia L.).</title>
        <authorList>
            <person name="Peng C."/>
        </authorList>
    </citation>
    <scope>NUCLEOTIDE SEQUENCE [LARGE SCALE GENOMIC DNA]</scope>
    <source>
        <strain evidence="2">p1417</strain>
    </source>
</reference>
<dbReference type="EMBL" id="WPNZ01000014">
    <property type="protein sequence ID" value="MVO87917.1"/>
    <property type="molecule type" value="Genomic_DNA"/>
</dbReference>
<dbReference type="AlphaFoldDB" id="A0A6L6X2L3"/>
<comment type="caution">
    <text evidence="1">The sequence shown here is derived from an EMBL/GenBank/DDBJ whole genome shotgun (WGS) entry which is preliminary data.</text>
</comment>
<accession>A0A6L6X2L3</accession>
<sequence>MKFHREDGAMADHWNVDRFDQAISTGDRVCFASSDCLADGQIVYLASPEISELAIESEEHGLWVVRGERDPSGKGSRYADVILRE</sequence>
<gene>
    <name evidence="1" type="ORF">GPA10_24950</name>
</gene>
<organism evidence="1 2">
    <name type="scientific">Streptomyces typhae</name>
    <dbReference type="NCBI Taxonomy" id="2681492"/>
    <lineage>
        <taxon>Bacteria</taxon>
        <taxon>Bacillati</taxon>
        <taxon>Actinomycetota</taxon>
        <taxon>Actinomycetes</taxon>
        <taxon>Kitasatosporales</taxon>
        <taxon>Streptomycetaceae</taxon>
        <taxon>Streptomyces</taxon>
    </lineage>
</organism>
<protein>
    <submittedName>
        <fullName evidence="1">Uncharacterized protein</fullName>
    </submittedName>
</protein>
<proteinExistence type="predicted"/>
<keyword evidence="2" id="KW-1185">Reference proteome</keyword>
<evidence type="ECO:0000313" key="2">
    <source>
        <dbReference type="Proteomes" id="UP000483802"/>
    </source>
</evidence>
<evidence type="ECO:0000313" key="1">
    <source>
        <dbReference type="EMBL" id="MVO87917.1"/>
    </source>
</evidence>